<keyword evidence="2" id="KW-0732">Signal</keyword>
<sequence length="488" mass="50226">MASSLKKMLLLALATSQALRLPRLPVAKAPKAKRRALRAAAVASASLAQRAVASTVEAALPAAEVAAEATLVVARGPSPLLNAVRGLATAVFAFSIVNAVRRSSRSAASLQARWSSFATAPPSTVTLEPPKPVAVAPAAVEAAKAVERARRAPPPRRARAKKKRASHYDFGAGGDGRARDHEATAIPGAGLAGAWAAQCAATGCVSHYDFGVRDGARARAPDGAEALARVAWRRRARAPAAMVAGLDKAEAAATFANVVNAVLVALVDAAVPSLKRSDAESLPPLQKVVALTAAAGGVFEELGLVEYAGTPVVYEGRASKSQLQSLFSRYAAAGVAAGLSEDGDATAAAADVAMVDTLQAIFAISDKQADRLAQQVVTKLVQQMMEQAQAEDPEGLLEALAGASGPGGMPGMPGMPDPADVEGQMAALQQLVDSGQLGDDDKREIKKMFAEQLGGGDVDEAIRQANANKDQLDPQARQALDLLNKLCL</sequence>
<evidence type="ECO:0000313" key="4">
    <source>
        <dbReference type="Proteomes" id="UP001363151"/>
    </source>
</evidence>
<accession>A0ABR1FT69</accession>
<name>A0ABR1FT69_AURAN</name>
<feature type="signal peptide" evidence="2">
    <location>
        <begin position="1"/>
        <end position="18"/>
    </location>
</feature>
<comment type="caution">
    <text evidence="3">The sequence shown here is derived from an EMBL/GenBank/DDBJ whole genome shotgun (WGS) entry which is preliminary data.</text>
</comment>
<evidence type="ECO:0000256" key="2">
    <source>
        <dbReference type="SAM" id="SignalP"/>
    </source>
</evidence>
<feature type="region of interest" description="Disordered" evidence="1">
    <location>
        <begin position="145"/>
        <end position="179"/>
    </location>
</feature>
<feature type="compositionally biased region" description="Basic residues" evidence="1">
    <location>
        <begin position="151"/>
        <end position="165"/>
    </location>
</feature>
<protein>
    <recommendedName>
        <fullName evidence="5">UBA domain-containing protein</fullName>
    </recommendedName>
</protein>
<feature type="chain" id="PRO_5046184191" description="UBA domain-containing protein" evidence="2">
    <location>
        <begin position="19"/>
        <end position="488"/>
    </location>
</feature>
<organism evidence="3 4">
    <name type="scientific">Aureococcus anophagefferens</name>
    <name type="common">Harmful bloom alga</name>
    <dbReference type="NCBI Taxonomy" id="44056"/>
    <lineage>
        <taxon>Eukaryota</taxon>
        <taxon>Sar</taxon>
        <taxon>Stramenopiles</taxon>
        <taxon>Ochrophyta</taxon>
        <taxon>Pelagophyceae</taxon>
        <taxon>Pelagomonadales</taxon>
        <taxon>Pelagomonadaceae</taxon>
        <taxon>Aureococcus</taxon>
    </lineage>
</organism>
<evidence type="ECO:0008006" key="5">
    <source>
        <dbReference type="Google" id="ProtNLM"/>
    </source>
</evidence>
<gene>
    <name evidence="3" type="ORF">SO694_00022123</name>
</gene>
<proteinExistence type="predicted"/>
<evidence type="ECO:0000313" key="3">
    <source>
        <dbReference type="EMBL" id="KAK7237810.1"/>
    </source>
</evidence>
<dbReference type="Proteomes" id="UP001363151">
    <property type="component" value="Unassembled WGS sequence"/>
</dbReference>
<dbReference type="EMBL" id="JBBJCI010000231">
    <property type="protein sequence ID" value="KAK7237810.1"/>
    <property type="molecule type" value="Genomic_DNA"/>
</dbReference>
<evidence type="ECO:0000256" key="1">
    <source>
        <dbReference type="SAM" id="MobiDB-lite"/>
    </source>
</evidence>
<reference evidence="3 4" key="1">
    <citation type="submission" date="2024-03" db="EMBL/GenBank/DDBJ databases">
        <title>Aureococcus anophagefferens CCMP1851 and Kratosvirus quantuckense: Draft genome of a second virus-susceptible host strain in the model system.</title>
        <authorList>
            <person name="Chase E."/>
            <person name="Truchon A.R."/>
            <person name="Schepens W."/>
            <person name="Wilhelm S.W."/>
        </authorList>
    </citation>
    <scope>NUCLEOTIDE SEQUENCE [LARGE SCALE GENOMIC DNA]</scope>
    <source>
        <strain evidence="3 4">CCMP1851</strain>
    </source>
</reference>
<keyword evidence="4" id="KW-1185">Reference proteome</keyword>